<keyword evidence="6" id="KW-0694">RNA-binding</keyword>
<evidence type="ECO:0000259" key="7">
    <source>
        <dbReference type="Pfam" id="PF00849"/>
    </source>
</evidence>
<evidence type="ECO:0000313" key="8">
    <source>
        <dbReference type="EMBL" id="ASQ29711.1"/>
    </source>
</evidence>
<accession>A0A222MV93</accession>
<dbReference type="InterPro" id="IPR006224">
    <property type="entry name" value="PsdUridine_synth_RluA-like_CS"/>
</dbReference>
<keyword evidence="9" id="KW-1185">Reference proteome</keyword>
<dbReference type="PROSITE" id="PS50889">
    <property type="entry name" value="S4"/>
    <property type="match status" value="1"/>
</dbReference>
<dbReference type="KEGG" id="cavi:CAV_0026"/>
<dbReference type="InterPro" id="IPR050188">
    <property type="entry name" value="RluA_PseudoU_synthase"/>
</dbReference>
<sequence length="301" mass="34887">MPYIKKELKLRNLRAYELLMQEQNISMSRAQRLIDKKRLFCNDVPVSKKNEFLSGKIELLVYENKAQGVEVVFEEDDFAVLEKASGVLSHPNGRHCKYSLCDEIWALWGEQACVAHRLDKQTSGLILVAKNKNAQIELKKMFENKEIKKQYLALVKGETPREFTVNKALALADDYDDVKIRVRPCDSGKKAISLFTRLEYFKDLDASFLLCKPLTGRQHQLRAHLFYSGYRILGDCLYGLEKGDIERILDELVSEKELLKLCLATRLCLHSYNLSFEFKGKFYDIYSKKDAKKDFLKALHL</sequence>
<dbReference type="Pfam" id="PF00849">
    <property type="entry name" value="PseudoU_synth_2"/>
    <property type="match status" value="1"/>
</dbReference>
<feature type="domain" description="Pseudouridine synthase RsuA/RluA-like" evidence="7">
    <location>
        <begin position="78"/>
        <end position="225"/>
    </location>
</feature>
<evidence type="ECO:0000256" key="4">
    <source>
        <dbReference type="ARBA" id="ARBA00031870"/>
    </source>
</evidence>
<dbReference type="OrthoDB" id="128480at2"/>
<dbReference type="GO" id="GO:0009982">
    <property type="term" value="F:pseudouridine synthase activity"/>
    <property type="evidence" value="ECO:0007669"/>
    <property type="project" value="InterPro"/>
</dbReference>
<dbReference type="SUPFAM" id="SSF55120">
    <property type="entry name" value="Pseudouridine synthase"/>
    <property type="match status" value="1"/>
</dbReference>
<dbReference type="AlphaFoldDB" id="A0A222MV93"/>
<evidence type="ECO:0000256" key="3">
    <source>
        <dbReference type="ARBA" id="ARBA00023235"/>
    </source>
</evidence>
<dbReference type="CDD" id="cd02869">
    <property type="entry name" value="PseudoU_synth_RluA_like"/>
    <property type="match status" value="1"/>
</dbReference>
<dbReference type="PANTHER" id="PTHR21600">
    <property type="entry name" value="MITOCHONDRIAL RNA PSEUDOURIDINE SYNTHASE"/>
    <property type="match status" value="1"/>
</dbReference>
<dbReference type="GO" id="GO:0000455">
    <property type="term" value="P:enzyme-directed rRNA pseudouridine synthesis"/>
    <property type="evidence" value="ECO:0007669"/>
    <property type="project" value="TreeGrafter"/>
</dbReference>
<dbReference type="RefSeq" id="WP_094324499.1">
    <property type="nucleotide sequence ID" value="NZ_CP022347.1"/>
</dbReference>
<evidence type="ECO:0000256" key="6">
    <source>
        <dbReference type="PROSITE-ProRule" id="PRU00182"/>
    </source>
</evidence>
<comment type="catalytic activity">
    <reaction evidence="1">
        <text>a uridine in RNA = a pseudouridine in RNA</text>
        <dbReference type="Rhea" id="RHEA:48348"/>
        <dbReference type="Rhea" id="RHEA-COMP:12068"/>
        <dbReference type="Rhea" id="RHEA-COMP:12069"/>
        <dbReference type="ChEBI" id="CHEBI:65314"/>
        <dbReference type="ChEBI" id="CHEBI:65315"/>
    </reaction>
</comment>
<dbReference type="PANTHER" id="PTHR21600:SF44">
    <property type="entry name" value="RIBOSOMAL LARGE SUBUNIT PSEUDOURIDINE SYNTHASE D"/>
    <property type="match status" value="1"/>
</dbReference>
<reference evidence="8 9" key="1">
    <citation type="submission" date="2017-07" db="EMBL/GenBank/DDBJ databases">
        <title>Analysis of two Campylobacter avium genomes and identification of a novel hippuricase gene.</title>
        <authorList>
            <person name="Miller W.G."/>
            <person name="Chapman M.H."/>
            <person name="Yee E."/>
            <person name="Revez J."/>
            <person name="Bono J.L."/>
            <person name="Rossi M."/>
        </authorList>
    </citation>
    <scope>NUCLEOTIDE SEQUENCE [LARGE SCALE GENOMIC DNA]</scope>
    <source>
        <strain evidence="8 9">LMG 24591</strain>
    </source>
</reference>
<dbReference type="InterPro" id="IPR006145">
    <property type="entry name" value="PsdUridine_synth_RsuA/RluA"/>
</dbReference>
<evidence type="ECO:0000256" key="5">
    <source>
        <dbReference type="ARBA" id="ARBA00033164"/>
    </source>
</evidence>
<dbReference type="EMBL" id="CP022347">
    <property type="protein sequence ID" value="ASQ29711.1"/>
    <property type="molecule type" value="Genomic_DNA"/>
</dbReference>
<dbReference type="PROSITE" id="PS01129">
    <property type="entry name" value="PSI_RLU"/>
    <property type="match status" value="1"/>
</dbReference>
<organism evidence="8 9">
    <name type="scientific">Campylobacter avium LMG 24591</name>
    <dbReference type="NCBI Taxonomy" id="522484"/>
    <lineage>
        <taxon>Bacteria</taxon>
        <taxon>Pseudomonadati</taxon>
        <taxon>Campylobacterota</taxon>
        <taxon>Epsilonproteobacteria</taxon>
        <taxon>Campylobacterales</taxon>
        <taxon>Campylobacteraceae</taxon>
        <taxon>Campylobacter</taxon>
    </lineage>
</organism>
<protein>
    <recommendedName>
        <fullName evidence="4">RNA pseudouridylate synthase</fullName>
    </recommendedName>
    <alternativeName>
        <fullName evidence="5">RNA-uridine isomerase</fullName>
    </alternativeName>
</protein>
<proteinExistence type="inferred from homology"/>
<dbReference type="Proteomes" id="UP000201169">
    <property type="component" value="Chromosome"/>
</dbReference>
<evidence type="ECO:0000256" key="2">
    <source>
        <dbReference type="ARBA" id="ARBA00010876"/>
    </source>
</evidence>
<evidence type="ECO:0000313" key="9">
    <source>
        <dbReference type="Proteomes" id="UP000201169"/>
    </source>
</evidence>
<dbReference type="Gene3D" id="3.30.2350.10">
    <property type="entry name" value="Pseudouridine synthase"/>
    <property type="match status" value="1"/>
</dbReference>
<name>A0A222MV93_9BACT</name>
<keyword evidence="3 8" id="KW-0413">Isomerase</keyword>
<comment type="similarity">
    <text evidence="2">Belongs to the pseudouridine synthase RluA family.</text>
</comment>
<dbReference type="InterPro" id="IPR020103">
    <property type="entry name" value="PsdUridine_synth_cat_dom_sf"/>
</dbReference>
<dbReference type="GO" id="GO:0003723">
    <property type="term" value="F:RNA binding"/>
    <property type="evidence" value="ECO:0007669"/>
    <property type="project" value="UniProtKB-KW"/>
</dbReference>
<dbReference type="GO" id="GO:0140098">
    <property type="term" value="F:catalytic activity, acting on RNA"/>
    <property type="evidence" value="ECO:0007669"/>
    <property type="project" value="UniProtKB-ARBA"/>
</dbReference>
<evidence type="ECO:0000256" key="1">
    <source>
        <dbReference type="ARBA" id="ARBA00000073"/>
    </source>
</evidence>
<gene>
    <name evidence="8" type="ORF">CAV_0026</name>
</gene>